<feature type="domain" description="Tetrapyrrole biosynthesis uroporphyrinogen III synthase" evidence="1">
    <location>
        <begin position="19"/>
        <end position="227"/>
    </location>
</feature>
<dbReference type="RefSeq" id="WP_014201883.1">
    <property type="nucleotide sequence ID" value="NC_016599.1"/>
</dbReference>
<dbReference type="InterPro" id="IPR036108">
    <property type="entry name" value="4pyrrol_syn_uPrphyn_synt_sf"/>
</dbReference>
<accession>G8R8U7</accession>
<dbReference type="Pfam" id="PF02602">
    <property type="entry name" value="HEM4"/>
    <property type="match status" value="1"/>
</dbReference>
<dbReference type="InterPro" id="IPR039793">
    <property type="entry name" value="UROS/Hem4"/>
</dbReference>
<dbReference type="KEGG" id="oho:Oweho_1537"/>
<dbReference type="Gene3D" id="3.40.50.10090">
    <property type="match status" value="2"/>
</dbReference>
<dbReference type="InterPro" id="IPR003754">
    <property type="entry name" value="4pyrrol_synth_uPrphyn_synth"/>
</dbReference>
<dbReference type="PANTHER" id="PTHR12390:SF0">
    <property type="entry name" value="UROPORPHYRINOGEN-III SYNTHASE"/>
    <property type="match status" value="1"/>
</dbReference>
<sequence length="245" mass="27657">MPDKNGRPVVLSTRVLEDEFLQKLDDAGISVKQHDFIQVSHEFDKTTFREYLNNPDSQARIFTSKNAVFSLEKLLASETIEIQQKKNFTVGIRATEMLQELGVETNARAGNAISLAQIIARNKGVQSVDFFCGNKALDDLPEYLESKGIRVHKEIVYKTELVSQRLNTADVDAMIFLSPTAVYSFFKENNLNPKIPCFCIGATTSEAIHFRCNNPRIPSNEPNLESVIDKVIEHFGIQKFEDSKI</sequence>
<dbReference type="CDD" id="cd06578">
    <property type="entry name" value="HemD"/>
    <property type="match status" value="1"/>
</dbReference>
<dbReference type="Proteomes" id="UP000005631">
    <property type="component" value="Chromosome"/>
</dbReference>
<name>G8R8U7_OWEHD</name>
<reference evidence="2 3" key="1">
    <citation type="journal article" date="2012" name="Stand. Genomic Sci.">
        <title>Genome sequence of the orange-pigmented seawater bacterium Owenweeksia hongkongensis type strain (UST20020801(T)).</title>
        <authorList>
            <person name="Riedel T."/>
            <person name="Held B."/>
            <person name="Nolan M."/>
            <person name="Lucas S."/>
            <person name="Lapidus A."/>
            <person name="Tice H."/>
            <person name="Del Rio T.G."/>
            <person name="Cheng J.F."/>
            <person name="Han C."/>
            <person name="Tapia R."/>
            <person name="Goodwin L.A."/>
            <person name="Pitluck S."/>
            <person name="Liolios K."/>
            <person name="Mavromatis K."/>
            <person name="Pagani I."/>
            <person name="Ivanova N."/>
            <person name="Mikhailova N."/>
            <person name="Pati A."/>
            <person name="Chen A."/>
            <person name="Palaniappan K."/>
            <person name="Rohde M."/>
            <person name="Tindall B.J."/>
            <person name="Detter J.C."/>
            <person name="Goker M."/>
            <person name="Woyke T."/>
            <person name="Bristow J."/>
            <person name="Eisen J.A."/>
            <person name="Markowitz V."/>
            <person name="Hugenholtz P."/>
            <person name="Klenk H.P."/>
            <person name="Kyrpides N.C."/>
        </authorList>
    </citation>
    <scope>NUCLEOTIDE SEQUENCE</scope>
    <source>
        <strain evidence="3">DSM 17368 / JCM 12287 / NRRL B-23963</strain>
    </source>
</reference>
<dbReference type="GO" id="GO:0006780">
    <property type="term" value="P:uroporphyrinogen III biosynthetic process"/>
    <property type="evidence" value="ECO:0007669"/>
    <property type="project" value="InterPro"/>
</dbReference>
<protein>
    <submittedName>
        <fullName evidence="2">Uroporphyrinogen-III synthase</fullName>
    </submittedName>
</protein>
<dbReference type="STRING" id="926562.Oweho_1537"/>
<gene>
    <name evidence="2" type="ordered locus">Oweho_1537</name>
</gene>
<dbReference type="eggNOG" id="COG1587">
    <property type="taxonomic scope" value="Bacteria"/>
</dbReference>
<evidence type="ECO:0000313" key="2">
    <source>
        <dbReference type="EMBL" id="AEV32527.1"/>
    </source>
</evidence>
<keyword evidence="3" id="KW-1185">Reference proteome</keyword>
<dbReference type="GO" id="GO:0004852">
    <property type="term" value="F:uroporphyrinogen-III synthase activity"/>
    <property type="evidence" value="ECO:0007669"/>
    <property type="project" value="InterPro"/>
</dbReference>
<evidence type="ECO:0000313" key="3">
    <source>
        <dbReference type="Proteomes" id="UP000005631"/>
    </source>
</evidence>
<dbReference type="EMBL" id="CP003156">
    <property type="protein sequence ID" value="AEV32527.1"/>
    <property type="molecule type" value="Genomic_DNA"/>
</dbReference>
<dbReference type="GO" id="GO:0005829">
    <property type="term" value="C:cytosol"/>
    <property type="evidence" value="ECO:0007669"/>
    <property type="project" value="TreeGrafter"/>
</dbReference>
<dbReference type="AlphaFoldDB" id="G8R8U7"/>
<dbReference type="OrthoDB" id="1523900at2"/>
<proteinExistence type="predicted"/>
<dbReference type="SUPFAM" id="SSF69618">
    <property type="entry name" value="HemD-like"/>
    <property type="match status" value="1"/>
</dbReference>
<dbReference type="PANTHER" id="PTHR12390">
    <property type="entry name" value="UROPORPHYRINOGEN III SYNTHASE"/>
    <property type="match status" value="1"/>
</dbReference>
<evidence type="ECO:0000259" key="1">
    <source>
        <dbReference type="Pfam" id="PF02602"/>
    </source>
</evidence>
<dbReference type="HOGENOM" id="CLU_104160_0_0_10"/>
<organism evidence="2 3">
    <name type="scientific">Owenweeksia hongkongensis (strain DSM 17368 / CIP 108786 / JCM 12287 / NRRL B-23963 / UST20020801)</name>
    <dbReference type="NCBI Taxonomy" id="926562"/>
    <lineage>
        <taxon>Bacteria</taxon>
        <taxon>Pseudomonadati</taxon>
        <taxon>Bacteroidota</taxon>
        <taxon>Flavobacteriia</taxon>
        <taxon>Flavobacteriales</taxon>
        <taxon>Owenweeksiaceae</taxon>
        <taxon>Owenweeksia</taxon>
    </lineage>
</organism>